<protein>
    <recommendedName>
        <fullName evidence="4">ABC transporter permease</fullName>
    </recommendedName>
</protein>
<dbReference type="InterPro" id="IPR010390">
    <property type="entry name" value="ABC-2_transporter-like"/>
</dbReference>
<dbReference type="PANTHER" id="PTHR36832">
    <property type="entry name" value="SLR1174 PROTEIN-RELATED"/>
    <property type="match status" value="1"/>
</dbReference>
<dbReference type="AlphaFoldDB" id="A0A3P3TZ49"/>
<comment type="caution">
    <text evidence="2">The sequence shown here is derived from an EMBL/GenBank/DDBJ whole genome shotgun (WGS) entry which is preliminary data.</text>
</comment>
<evidence type="ECO:0000256" key="1">
    <source>
        <dbReference type="SAM" id="Phobius"/>
    </source>
</evidence>
<dbReference type="EMBL" id="RRCN01000001">
    <property type="protein sequence ID" value="RRJ63392.1"/>
    <property type="molecule type" value="Genomic_DNA"/>
</dbReference>
<evidence type="ECO:0000313" key="3">
    <source>
        <dbReference type="Proteomes" id="UP000267017"/>
    </source>
</evidence>
<reference evidence="2 3" key="1">
    <citation type="submission" date="2018-11" db="EMBL/GenBank/DDBJ databases">
        <title>Genome sequencing of Paenibacillus sp. KCOM 3021 (= ChDC PVNT-B20).</title>
        <authorList>
            <person name="Kook J.-K."/>
            <person name="Park S.-N."/>
            <person name="Lim Y.K."/>
        </authorList>
    </citation>
    <scope>NUCLEOTIDE SEQUENCE [LARGE SCALE GENOMIC DNA]</scope>
    <source>
        <strain evidence="2 3">KCOM 3021</strain>
    </source>
</reference>
<keyword evidence="1" id="KW-1133">Transmembrane helix</keyword>
<evidence type="ECO:0008006" key="4">
    <source>
        <dbReference type="Google" id="ProtNLM"/>
    </source>
</evidence>
<feature type="transmembrane region" description="Helical" evidence="1">
    <location>
        <begin position="191"/>
        <end position="213"/>
    </location>
</feature>
<dbReference type="OrthoDB" id="8582979at2"/>
<feature type="transmembrane region" description="Helical" evidence="1">
    <location>
        <begin position="246"/>
        <end position="263"/>
    </location>
</feature>
<name>A0A3P3TZ49_9BACL</name>
<accession>A0A3P3TZ49</accession>
<proteinExistence type="predicted"/>
<dbReference type="Proteomes" id="UP000267017">
    <property type="component" value="Unassembled WGS sequence"/>
</dbReference>
<gene>
    <name evidence="2" type="ORF">EHV15_11010</name>
</gene>
<keyword evidence="3" id="KW-1185">Reference proteome</keyword>
<dbReference type="Pfam" id="PF06182">
    <property type="entry name" value="ABC2_membrane_6"/>
    <property type="match status" value="1"/>
</dbReference>
<feature type="transmembrane region" description="Helical" evidence="1">
    <location>
        <begin position="159"/>
        <end position="185"/>
    </location>
</feature>
<feature type="transmembrane region" description="Helical" evidence="1">
    <location>
        <begin position="38"/>
        <end position="59"/>
    </location>
</feature>
<feature type="transmembrane region" description="Helical" evidence="1">
    <location>
        <begin position="129"/>
        <end position="147"/>
    </location>
</feature>
<keyword evidence="1" id="KW-0472">Membrane</keyword>
<organism evidence="2 3">
    <name type="scientific">Paenibacillus oralis</name>
    <dbReference type="NCBI Taxonomy" id="2490856"/>
    <lineage>
        <taxon>Bacteria</taxon>
        <taxon>Bacillati</taxon>
        <taxon>Bacillota</taxon>
        <taxon>Bacilli</taxon>
        <taxon>Bacillales</taxon>
        <taxon>Paenibacillaceae</taxon>
        <taxon>Paenibacillus</taxon>
    </lineage>
</organism>
<evidence type="ECO:0000313" key="2">
    <source>
        <dbReference type="EMBL" id="RRJ63392.1"/>
    </source>
</evidence>
<sequence length="280" mass="32264">MFMPCPYPITFLGGKEMSLFLTYFRLAFKDRYAYKFDFYISIIASIMVLFVQVNVWQALYRSSSLNTNTVNVGQMITYVFISSVLFNLTRSEAAGKIGRKVEDGSIVADFIRPVNFKNYVFAEDLGSNVFQVLFITLPAVLIGILCYGVEIPISMDMCILFLGSVLLGVLISFYIKYIIALFVFWLETSWYIPFFVGAVFELFSGSTIPLWFYPGWLQNISMVLPFRLTFFEPISIYLGNRTWGDAWGIIAVQFVWLIVLYVFERLVWWRAKQKVVVHGG</sequence>
<dbReference type="PANTHER" id="PTHR36832:SF1">
    <property type="entry name" value="SLR1174 PROTEIN"/>
    <property type="match status" value="1"/>
</dbReference>
<keyword evidence="1" id="KW-0812">Transmembrane</keyword>